<dbReference type="PRINTS" id="PR00139">
    <property type="entry name" value="ASNGLNASE"/>
</dbReference>
<dbReference type="SUPFAM" id="SSF53774">
    <property type="entry name" value="Glutaminase/Asparaginase"/>
    <property type="match status" value="1"/>
</dbReference>
<dbReference type="AlphaFoldDB" id="A0A248LKF6"/>
<dbReference type="SFLD" id="SFLDS00057">
    <property type="entry name" value="Glutaminase/Asparaginase"/>
    <property type="match status" value="1"/>
</dbReference>
<feature type="domain" description="Asparaginase/glutaminase C-terminal" evidence="5">
    <location>
        <begin position="203"/>
        <end position="314"/>
    </location>
</feature>
<evidence type="ECO:0000256" key="1">
    <source>
        <dbReference type="PIRSR" id="PIRSR001220-1"/>
    </source>
</evidence>
<feature type="binding site" evidence="2">
    <location>
        <position position="55"/>
    </location>
    <ligand>
        <name>substrate</name>
    </ligand>
</feature>
<dbReference type="RefSeq" id="WP_161493530.1">
    <property type="nucleotide sequence ID" value="NZ_CP022115.1"/>
</dbReference>
<reference evidence="7" key="1">
    <citation type="submission" date="2017-06" db="EMBL/GenBank/DDBJ databases">
        <title>Whole genome sequence of Laribacter hongkongensis LHGZ1.</title>
        <authorList>
            <person name="Chen D."/>
            <person name="Wu H."/>
            <person name="Chen J."/>
        </authorList>
    </citation>
    <scope>NUCLEOTIDE SEQUENCE [LARGE SCALE GENOMIC DNA]</scope>
    <source>
        <strain evidence="7">LHGZ1</strain>
    </source>
</reference>
<feature type="binding site" evidence="2">
    <location>
        <begin position="86"/>
        <end position="87"/>
    </location>
    <ligand>
        <name>substrate</name>
    </ligand>
</feature>
<dbReference type="EMBL" id="CP022115">
    <property type="protein sequence ID" value="ASJ24999.1"/>
    <property type="molecule type" value="Genomic_DNA"/>
</dbReference>
<accession>A0A248LKF6</accession>
<dbReference type="PROSITE" id="PS00917">
    <property type="entry name" value="ASN_GLN_ASE_2"/>
    <property type="match status" value="1"/>
</dbReference>
<evidence type="ECO:0000313" key="7">
    <source>
        <dbReference type="Proteomes" id="UP000197424"/>
    </source>
</evidence>
<dbReference type="InterPro" id="IPR041725">
    <property type="entry name" value="L-asparaginase_I"/>
</dbReference>
<dbReference type="Gene3D" id="3.40.50.40">
    <property type="match status" value="1"/>
</dbReference>
<dbReference type="PANTHER" id="PTHR11707:SF28">
    <property type="entry name" value="60 KDA LYSOPHOSPHOLIPASE"/>
    <property type="match status" value="1"/>
</dbReference>
<evidence type="ECO:0000259" key="4">
    <source>
        <dbReference type="Pfam" id="PF00710"/>
    </source>
</evidence>
<feature type="active site" description="O-isoaspartyl threonine intermediate" evidence="1">
    <location>
        <position position="13"/>
    </location>
</feature>
<proteinExistence type="predicted"/>
<dbReference type="Pfam" id="PF17763">
    <property type="entry name" value="Asparaginase_C"/>
    <property type="match status" value="1"/>
</dbReference>
<dbReference type="Pfam" id="PF00710">
    <property type="entry name" value="Asparaginase"/>
    <property type="match status" value="1"/>
</dbReference>
<dbReference type="InterPro" id="IPR036152">
    <property type="entry name" value="Asp/glu_Ase-like_sf"/>
</dbReference>
<evidence type="ECO:0000256" key="3">
    <source>
        <dbReference type="PROSITE-ProRule" id="PRU10100"/>
    </source>
</evidence>
<evidence type="ECO:0000256" key="2">
    <source>
        <dbReference type="PIRSR" id="PIRSR001220-2"/>
    </source>
</evidence>
<dbReference type="CDD" id="cd08963">
    <property type="entry name" value="L-asparaginase_I"/>
    <property type="match status" value="1"/>
</dbReference>
<dbReference type="InterPro" id="IPR037152">
    <property type="entry name" value="L-asparaginase_N_sf"/>
</dbReference>
<dbReference type="PIRSF" id="PIRSF001220">
    <property type="entry name" value="L-ASNase_gatD"/>
    <property type="match status" value="1"/>
</dbReference>
<evidence type="ECO:0000259" key="5">
    <source>
        <dbReference type="Pfam" id="PF17763"/>
    </source>
</evidence>
<dbReference type="PIRSF" id="PIRSF500176">
    <property type="entry name" value="L_ASNase"/>
    <property type="match status" value="1"/>
</dbReference>
<dbReference type="PANTHER" id="PTHR11707">
    <property type="entry name" value="L-ASPARAGINASE"/>
    <property type="match status" value="1"/>
</dbReference>
<organism evidence="6 7">
    <name type="scientific">Laribacter hongkongensis</name>
    <dbReference type="NCBI Taxonomy" id="168471"/>
    <lineage>
        <taxon>Bacteria</taxon>
        <taxon>Pseudomonadati</taxon>
        <taxon>Pseudomonadota</taxon>
        <taxon>Betaproteobacteria</taxon>
        <taxon>Neisseriales</taxon>
        <taxon>Aquaspirillaceae</taxon>
        <taxon>Laribacter</taxon>
    </lineage>
</organism>
<protein>
    <submittedName>
        <fullName evidence="6">AspG1</fullName>
    </submittedName>
</protein>
<dbReference type="InterPro" id="IPR040919">
    <property type="entry name" value="Asparaginase_C"/>
</dbReference>
<dbReference type="InterPro" id="IPR006034">
    <property type="entry name" value="Asparaginase/glutaminase-like"/>
</dbReference>
<dbReference type="InterPro" id="IPR027474">
    <property type="entry name" value="L-asparaginase_N"/>
</dbReference>
<dbReference type="GO" id="GO:0004067">
    <property type="term" value="F:asparaginase activity"/>
    <property type="evidence" value="ECO:0007669"/>
    <property type="project" value="UniProtKB-UniRule"/>
</dbReference>
<dbReference type="Proteomes" id="UP000197424">
    <property type="component" value="Chromosome"/>
</dbReference>
<evidence type="ECO:0000313" key="6">
    <source>
        <dbReference type="EMBL" id="ASJ24999.1"/>
    </source>
</evidence>
<feature type="domain" description="L-asparaginase N-terminal" evidence="4">
    <location>
        <begin position="4"/>
        <end position="177"/>
    </location>
</feature>
<dbReference type="SMART" id="SM00870">
    <property type="entry name" value="Asparaginase"/>
    <property type="match status" value="1"/>
</dbReference>
<dbReference type="InterPro" id="IPR027473">
    <property type="entry name" value="L-asparaginase_C"/>
</dbReference>
<sequence>MKQRICFLYAGGTIGMQPTAHGLAPVPGVMHAALAPLLPADIDWTLAEYDPLIDSSNATPADWLRLARDIDARRDAADGFVVLHGTDTLAHTASALACLLAGLGKPVAVTGSMRPLFEAGSDAPANIRLAVSAVRQAGLCEVVVPFAGRVWRGCRVRKAHSLADAAFVAPNDLPLFDAGGWHPERFAAPSGVRRIVPESLPAVALVWLAPGATLDAAVATLALPHLAGAVLAGYGAGNVPDALAPHLLAAAGRGVVLATVTQAWQGAVAMGAYAASQALVAAGVVPLADMTPEAALARLTVLLATETDPQRVRQQLAGGRPGEWSNAPA</sequence>
<dbReference type="PROSITE" id="PS51732">
    <property type="entry name" value="ASN_GLN_ASE_3"/>
    <property type="match status" value="1"/>
</dbReference>
<name>A0A248LKF6_9NEIS</name>
<dbReference type="Gene3D" id="3.40.50.1170">
    <property type="entry name" value="L-asparaginase, N-terminal domain"/>
    <property type="match status" value="1"/>
</dbReference>
<gene>
    <name evidence="6" type="primary">aspG1</name>
    <name evidence="6" type="ORF">LHGZ1_2168</name>
</gene>
<feature type="active site" evidence="3">
    <location>
        <position position="86"/>
    </location>
</feature>
<dbReference type="InterPro" id="IPR027475">
    <property type="entry name" value="Asparaginase/glutaminase_AS2"/>
</dbReference>